<dbReference type="FunFam" id="3.40.640.10:FF:000046">
    <property type="entry name" value="Cystathionine gamma-lyase"/>
    <property type="match status" value="1"/>
</dbReference>
<dbReference type="InterPro" id="IPR015421">
    <property type="entry name" value="PyrdxlP-dep_Trfase_major"/>
</dbReference>
<comment type="function">
    <text evidence="3">Catalyzes the formation of L-homocysteine from O-succinyl-L-homoserine (OSHS) and hydrogen sulfide.</text>
</comment>
<keyword evidence="3 6" id="KW-0808">Transferase</keyword>
<accession>A0A3N4Q9F0</accession>
<comment type="cofactor">
    <cofactor evidence="1 3 5">
        <name>pyridoxal 5'-phosphate</name>
        <dbReference type="ChEBI" id="CHEBI:597326"/>
    </cofactor>
</comment>
<keyword evidence="2 3" id="KW-0663">Pyridoxal phosphate</keyword>
<dbReference type="EMBL" id="RPDH01000002">
    <property type="protein sequence ID" value="RPE08344.1"/>
    <property type="molecule type" value="Genomic_DNA"/>
</dbReference>
<dbReference type="GO" id="GO:0071268">
    <property type="term" value="P:homocysteine biosynthetic process"/>
    <property type="evidence" value="ECO:0007669"/>
    <property type="project" value="InterPro"/>
</dbReference>
<comment type="similarity">
    <text evidence="3">Belongs to the trans-sulfuration enzymes family. MetZ subfamily.</text>
</comment>
<sequence length="396" mass="43287">MKKKNKPTYHPETQAIRIQSERTSHMEHSGPLYLTSSFCYEDAEAMRAAFADETDAYIYTRFSNPSVQEFIDRMCALEGAESGFATASGMSAVFGSFMAFLKTGDHLLSSASVFGSTHTVITKFLPKWGIEHTYFDLTKPESVEALIKPNTKMIFVETPSNPGLDLVDLEALVSIAKRHNVIINVDNCFATPVLQKPLSLGVDLVTHSATKWIDGQGRVLGGIVLGRKELVNEVYAFCRSTGPALSPFNAWVLSRALETLHVRMERHSGSALALATALEGNPHLEWVKYPFLPSHPQHAIAKKQMSGGGGIVCFELKGGLERGRRFLDKLELLSLTANLGDSRSIASHPASTTHAKLSEAERLNVGITPGLIRISVGLEHIGDILQDVQQALEASK</sequence>
<gene>
    <name evidence="3" type="primary">metZ</name>
    <name evidence="6" type="ORF">EGT74_14925</name>
</gene>
<evidence type="ECO:0000256" key="5">
    <source>
        <dbReference type="RuleBase" id="RU362118"/>
    </source>
</evidence>
<comment type="caution">
    <text evidence="6">The sequence shown here is derived from an EMBL/GenBank/DDBJ whole genome shotgun (WGS) entry which is preliminary data.</text>
</comment>
<dbReference type="GO" id="GO:0016846">
    <property type="term" value="F:carbon-sulfur lyase activity"/>
    <property type="evidence" value="ECO:0007669"/>
    <property type="project" value="TreeGrafter"/>
</dbReference>
<reference evidence="6 7" key="1">
    <citation type="submission" date="2018-11" db="EMBL/GenBank/DDBJ databases">
        <title>Chitinophaga lutea sp.nov., isolate from arsenic contaminated soil.</title>
        <authorList>
            <person name="Zong Y."/>
        </authorList>
    </citation>
    <scope>NUCLEOTIDE SEQUENCE [LARGE SCALE GENOMIC DNA]</scope>
    <source>
        <strain evidence="6 7">ZY74</strain>
    </source>
</reference>
<name>A0A3N4Q9F0_9BACT</name>
<organism evidence="6 7">
    <name type="scientific">Chitinophaga lutea</name>
    <dbReference type="NCBI Taxonomy" id="2488634"/>
    <lineage>
        <taxon>Bacteria</taxon>
        <taxon>Pseudomonadati</taxon>
        <taxon>Bacteroidota</taxon>
        <taxon>Chitinophagia</taxon>
        <taxon>Chitinophagales</taxon>
        <taxon>Chitinophagaceae</taxon>
        <taxon>Chitinophaga</taxon>
    </lineage>
</organism>
<keyword evidence="3" id="KW-0028">Amino-acid biosynthesis</keyword>
<dbReference type="GO" id="GO:0030170">
    <property type="term" value="F:pyridoxal phosphate binding"/>
    <property type="evidence" value="ECO:0007669"/>
    <property type="project" value="UniProtKB-UniRule"/>
</dbReference>
<dbReference type="SUPFAM" id="SSF53383">
    <property type="entry name" value="PLP-dependent transferases"/>
    <property type="match status" value="1"/>
</dbReference>
<evidence type="ECO:0000256" key="3">
    <source>
        <dbReference type="HAMAP-Rule" id="MF_02056"/>
    </source>
</evidence>
<dbReference type="InterPro" id="IPR015424">
    <property type="entry name" value="PyrdxlP-dep_Trfase"/>
</dbReference>
<comment type="subunit">
    <text evidence="3">Homotetramer.</text>
</comment>
<dbReference type="PROSITE" id="PS00868">
    <property type="entry name" value="CYS_MET_METAB_PP"/>
    <property type="match status" value="1"/>
</dbReference>
<dbReference type="Proteomes" id="UP000278351">
    <property type="component" value="Unassembled WGS sequence"/>
</dbReference>
<dbReference type="PANTHER" id="PTHR11808:SF80">
    <property type="entry name" value="CYSTATHIONINE GAMMA-LYASE"/>
    <property type="match status" value="1"/>
</dbReference>
<dbReference type="FunFam" id="3.90.1150.10:FF:000033">
    <property type="entry name" value="Cystathionine gamma-synthase"/>
    <property type="match status" value="1"/>
</dbReference>
<dbReference type="Gene3D" id="3.40.640.10">
    <property type="entry name" value="Type I PLP-dependent aspartate aminotransferase-like (Major domain)"/>
    <property type="match status" value="1"/>
</dbReference>
<dbReference type="AlphaFoldDB" id="A0A3N4Q9F0"/>
<evidence type="ECO:0000313" key="6">
    <source>
        <dbReference type="EMBL" id="RPE08344.1"/>
    </source>
</evidence>
<dbReference type="GO" id="GO:0008483">
    <property type="term" value="F:transaminase activity"/>
    <property type="evidence" value="ECO:0007669"/>
    <property type="project" value="UniProtKB-KW"/>
</dbReference>
<comment type="catalytic activity">
    <reaction evidence="3">
        <text>O-succinyl-L-homoserine + hydrogen sulfide = L-homocysteine + succinate</text>
        <dbReference type="Rhea" id="RHEA:27826"/>
        <dbReference type="ChEBI" id="CHEBI:29919"/>
        <dbReference type="ChEBI" id="CHEBI:30031"/>
        <dbReference type="ChEBI" id="CHEBI:57661"/>
        <dbReference type="ChEBI" id="CHEBI:58199"/>
    </reaction>
</comment>
<dbReference type="InterPro" id="IPR006234">
    <property type="entry name" value="O-succ-hSer_sulfhydrylase"/>
</dbReference>
<dbReference type="GO" id="GO:0071266">
    <property type="term" value="P:'de novo' L-methionine biosynthetic process"/>
    <property type="evidence" value="ECO:0007669"/>
    <property type="project" value="UniProtKB-UniRule"/>
</dbReference>
<dbReference type="PANTHER" id="PTHR11808">
    <property type="entry name" value="TRANS-SULFURATION ENZYME FAMILY MEMBER"/>
    <property type="match status" value="1"/>
</dbReference>
<dbReference type="UniPathway" id="UPA00051">
    <property type="reaction ID" value="UER00449"/>
</dbReference>
<proteinExistence type="inferred from homology"/>
<dbReference type="InterPro" id="IPR000277">
    <property type="entry name" value="Cys/Met-Metab_PyrdxlP-dep_enz"/>
</dbReference>
<comment type="pathway">
    <text evidence="3">Amino-acid biosynthesis; L-methionine biosynthesis via de novo pathway; L-homocysteine from O-succinyl-L-homoserine: step 1/1.</text>
</comment>
<dbReference type="GO" id="GO:0005737">
    <property type="term" value="C:cytoplasm"/>
    <property type="evidence" value="ECO:0007669"/>
    <property type="project" value="TreeGrafter"/>
</dbReference>
<evidence type="ECO:0000256" key="2">
    <source>
        <dbReference type="ARBA" id="ARBA00022898"/>
    </source>
</evidence>
<evidence type="ECO:0000256" key="4">
    <source>
        <dbReference type="PIRSR" id="PIRSR001434-2"/>
    </source>
</evidence>
<dbReference type="CDD" id="cd00614">
    <property type="entry name" value="CGS_like"/>
    <property type="match status" value="1"/>
</dbReference>
<dbReference type="Pfam" id="PF01053">
    <property type="entry name" value="Cys_Met_Meta_PP"/>
    <property type="match status" value="1"/>
</dbReference>
<dbReference type="OrthoDB" id="9803729at2"/>
<keyword evidence="7" id="KW-1185">Reference proteome</keyword>
<evidence type="ECO:0000256" key="1">
    <source>
        <dbReference type="ARBA" id="ARBA00001933"/>
    </source>
</evidence>
<dbReference type="InterPro" id="IPR015422">
    <property type="entry name" value="PyrdxlP-dep_Trfase_small"/>
</dbReference>
<keyword evidence="3" id="KW-0486">Methionine biosynthesis</keyword>
<dbReference type="EC" id="2.5.1.-" evidence="3"/>
<dbReference type="GO" id="GO:0019346">
    <property type="term" value="P:transsulfuration"/>
    <property type="evidence" value="ECO:0007669"/>
    <property type="project" value="InterPro"/>
</dbReference>
<keyword evidence="6" id="KW-0032">Aminotransferase</keyword>
<dbReference type="GO" id="GO:0016765">
    <property type="term" value="F:transferase activity, transferring alkyl or aryl (other than methyl) groups"/>
    <property type="evidence" value="ECO:0007669"/>
    <property type="project" value="UniProtKB-UniRule"/>
</dbReference>
<evidence type="ECO:0000313" key="7">
    <source>
        <dbReference type="Proteomes" id="UP000278351"/>
    </source>
</evidence>
<dbReference type="RefSeq" id="WP_123847347.1">
    <property type="nucleotide sequence ID" value="NZ_RPDH01000002.1"/>
</dbReference>
<protein>
    <recommendedName>
        <fullName evidence="3">O-succinylhomoserine sulfhydrylase</fullName>
        <shortName evidence="3">OSH sulfhydrylase</shortName>
        <shortName evidence="3">OSHS sulfhydrylase</shortName>
        <ecNumber evidence="3">2.5.1.-</ecNumber>
    </recommendedName>
</protein>
<dbReference type="Gene3D" id="3.90.1150.10">
    <property type="entry name" value="Aspartate Aminotransferase, domain 1"/>
    <property type="match status" value="1"/>
</dbReference>
<dbReference type="HAMAP" id="MF_02056">
    <property type="entry name" value="MetZ"/>
    <property type="match status" value="1"/>
</dbReference>
<dbReference type="PIRSF" id="PIRSF001434">
    <property type="entry name" value="CGS"/>
    <property type="match status" value="1"/>
</dbReference>
<feature type="modified residue" description="N6-(pyridoxal phosphate)lysine" evidence="3 4">
    <location>
        <position position="211"/>
    </location>
</feature>
<dbReference type="InterPro" id="IPR054542">
    <property type="entry name" value="Cys_met_metab_PP"/>
</dbReference>